<gene>
    <name evidence="5" type="ORF">ABQJ54_05325</name>
</gene>
<dbReference type="InterPro" id="IPR029044">
    <property type="entry name" value="Nucleotide-diphossugar_trans"/>
</dbReference>
<dbReference type="InterPro" id="IPR050834">
    <property type="entry name" value="Glycosyltransf_2"/>
</dbReference>
<keyword evidence="2" id="KW-0328">Glycosyltransferase</keyword>
<dbReference type="EMBL" id="JBFOHK010000001">
    <property type="protein sequence ID" value="MEW9571164.1"/>
    <property type="molecule type" value="Genomic_DNA"/>
</dbReference>
<evidence type="ECO:0000256" key="1">
    <source>
        <dbReference type="ARBA" id="ARBA00006739"/>
    </source>
</evidence>
<evidence type="ECO:0000313" key="5">
    <source>
        <dbReference type="EMBL" id="MEW9571164.1"/>
    </source>
</evidence>
<dbReference type="InterPro" id="IPR001173">
    <property type="entry name" value="Glyco_trans_2-like"/>
</dbReference>
<proteinExistence type="inferred from homology"/>
<name>A0ABV3QBW7_9GAMM</name>
<dbReference type="Gene3D" id="3.90.550.10">
    <property type="entry name" value="Spore Coat Polysaccharide Biosynthesis Protein SpsA, Chain A"/>
    <property type="match status" value="1"/>
</dbReference>
<dbReference type="PANTHER" id="PTHR43685">
    <property type="entry name" value="GLYCOSYLTRANSFERASE"/>
    <property type="match status" value="1"/>
</dbReference>
<evidence type="ECO:0000313" key="6">
    <source>
        <dbReference type="Proteomes" id="UP001556220"/>
    </source>
</evidence>
<dbReference type="SUPFAM" id="SSF53448">
    <property type="entry name" value="Nucleotide-diphospho-sugar transferases"/>
    <property type="match status" value="1"/>
</dbReference>
<organism evidence="5 6">
    <name type="scientific">Rhodanobacter lycopersici</name>
    <dbReference type="NCBI Taxonomy" id="3162487"/>
    <lineage>
        <taxon>Bacteria</taxon>
        <taxon>Pseudomonadati</taxon>
        <taxon>Pseudomonadota</taxon>
        <taxon>Gammaproteobacteria</taxon>
        <taxon>Lysobacterales</taxon>
        <taxon>Rhodanobacteraceae</taxon>
        <taxon>Rhodanobacter</taxon>
    </lineage>
</organism>
<comment type="caution">
    <text evidence="5">The sequence shown here is derived from an EMBL/GenBank/DDBJ whole genome shotgun (WGS) entry which is preliminary data.</text>
</comment>
<dbReference type="PANTHER" id="PTHR43685:SF5">
    <property type="entry name" value="GLYCOSYLTRANSFERASE EPSE-RELATED"/>
    <property type="match status" value="1"/>
</dbReference>
<protein>
    <submittedName>
        <fullName evidence="5">Glycosyltransferase family 2 protein</fullName>
    </submittedName>
</protein>
<feature type="domain" description="Glycosyltransferase 2-like" evidence="4">
    <location>
        <begin position="5"/>
        <end position="131"/>
    </location>
</feature>
<comment type="similarity">
    <text evidence="1">Belongs to the glycosyltransferase 2 family.</text>
</comment>
<evidence type="ECO:0000259" key="4">
    <source>
        <dbReference type="Pfam" id="PF00535"/>
    </source>
</evidence>
<keyword evidence="3" id="KW-0808">Transferase</keyword>
<dbReference type="Pfam" id="PF00535">
    <property type="entry name" value="Glycos_transf_2"/>
    <property type="match status" value="1"/>
</dbReference>
<evidence type="ECO:0000256" key="3">
    <source>
        <dbReference type="ARBA" id="ARBA00022679"/>
    </source>
</evidence>
<accession>A0ABV3QBW7</accession>
<evidence type="ECO:0000256" key="2">
    <source>
        <dbReference type="ARBA" id="ARBA00022676"/>
    </source>
</evidence>
<dbReference type="Proteomes" id="UP001556220">
    <property type="component" value="Unassembled WGS sequence"/>
</dbReference>
<dbReference type="RefSeq" id="WP_367853225.1">
    <property type="nucleotide sequence ID" value="NZ_JBFOHK010000001.1"/>
</dbReference>
<sequence length="344" mass="39198">MPLISVLIPCHNAALWLQVAIDSVRAQTHRDLEILVYDDGSTDNSREIIRKSAAEDARIVAMGEPANRGIVHALNTMLRTARGDYIARMDGDDVCLPHRFERQLRFIEAGNAELCGTWFQEFGDGIARTVRWCCGADELRGAMLFQNTICHPTIMAKREVFEAFGYRKNYNLAEDYDLFVRALARFRLANLPEVLLRYRRHKQQATRARRAQMEEVTCRIRIEALRAQGINASVEEQRAHNLVRAPQSIVSIDDLDLIEAWLLKLLDRFDHPDTKRVIASQWTRAAVRAAPQGWTMWRRYRGSPLHGLLGKQASGDLDLAVLAALRLDYGSQTFEVLRRFGLSA</sequence>
<keyword evidence="6" id="KW-1185">Reference proteome</keyword>
<reference evidence="5 6" key="1">
    <citation type="submission" date="2024-06" db="EMBL/GenBank/DDBJ databases">
        <authorList>
            <person name="Woo H."/>
        </authorList>
    </citation>
    <scope>NUCLEOTIDE SEQUENCE [LARGE SCALE GENOMIC DNA]</scope>
    <source>
        <strain evidence="5 6">Si-c</strain>
    </source>
</reference>